<dbReference type="PANTHER" id="PTHR10668:SF103">
    <property type="entry name" value="PYRIDINE NUCLEOTIDE-DISULFIDE OXIDOREDUCTASE DOMAIN-CONTAINING PROTEIN 2"/>
    <property type="match status" value="1"/>
</dbReference>
<reference evidence="6" key="1">
    <citation type="submission" date="2015-10" db="EMBL/GenBank/DDBJ databases">
        <title>Niche specialization of a soil ammonia-oxidizing archaeon, Candidatus Nitrosocosmicus oleophilus.</title>
        <authorList>
            <person name="Jung M.-Y."/>
            <person name="Rhee S.-K."/>
        </authorList>
    </citation>
    <scope>NUCLEOTIDE SEQUENCE [LARGE SCALE GENOMIC DNA]</scope>
    <source>
        <strain evidence="6">MY3</strain>
    </source>
</reference>
<name>A0A654LVM0_9ARCH</name>
<feature type="domain" description="Amine oxidase" evidence="4">
    <location>
        <begin position="40"/>
        <end position="304"/>
    </location>
</feature>
<evidence type="ECO:0000313" key="5">
    <source>
        <dbReference type="EMBL" id="ALI35245.1"/>
    </source>
</evidence>
<dbReference type="RefSeq" id="WP_196817756.1">
    <property type="nucleotide sequence ID" value="NZ_CP012850.1"/>
</dbReference>
<evidence type="ECO:0000256" key="1">
    <source>
        <dbReference type="ARBA" id="ARBA00037217"/>
    </source>
</evidence>
<keyword evidence="5" id="KW-0560">Oxidoreductase</keyword>
<dbReference type="InterPro" id="IPR002937">
    <property type="entry name" value="Amino_oxidase"/>
</dbReference>
<evidence type="ECO:0000256" key="2">
    <source>
        <dbReference type="ARBA" id="ARBA00038825"/>
    </source>
</evidence>
<dbReference type="GeneID" id="60421155"/>
<dbReference type="AlphaFoldDB" id="A0A654LVM0"/>
<proteinExistence type="predicted"/>
<dbReference type="Proteomes" id="UP000058925">
    <property type="component" value="Chromosome"/>
</dbReference>
<protein>
    <recommendedName>
        <fullName evidence="3">Pyridine nucleotide-disulfide oxidoreductase domain-containing protein 2</fullName>
    </recommendedName>
</protein>
<accession>A0A654LVM0</accession>
<dbReference type="OrthoDB" id="11867at2157"/>
<dbReference type="KEGG" id="taa:NMY3_01040"/>
<dbReference type="SUPFAM" id="SSF51905">
    <property type="entry name" value="FAD/NAD(P)-binding domain"/>
    <property type="match status" value="1"/>
</dbReference>
<sequence length="554" mass="61819">MKEIIKSLRSIFLIRSGLMVNSSVYSSQYDAIVIGAGHNGLTCACYLAKAGLKVLVLEEYHSIGGMTITEEVTLPGFKSDVHAFGYQLANYSPVPMELELRKYGFELIYPEISYSHVFPNGKYVAMYPSIERTVKSIEKFSIQDGKTWNKLYNKFLSNKIVLINSINSSPCSLDSKGREENRRKVSYEDYRKQLQSMRSWCNEKFESDEVKVMFGTFAAFVGLSPDDAGGGELCYLFSGTIQDQGNNIVKGGFGNLPLSLARYLESKGGEIMTNSKVSDIVIEKDRAIGVCLSDGRKIKVNRLIASSTDPYTLVVNLIGEDNVDSDIVRDIKRIEWGDAIFGLYLALSKKLEYKAGEEINKSAQVHISPPELEYFSKVFSECRSGRVPENPIPIMSNDSVMDPSRVPVDKHLIKFLIPNVPYKIENKGRDEHESDWNLVKDQYALQIIEMVTRDYIPNLRDVILEKTALSPTDYEKRPSTSIKGTLACGSLLPYQTKSMRPIARLCNYKIPGVENVYLCGSGSHPGPGVSMAPGRNAAQTILSDLGIDFNKLVQ</sequence>
<dbReference type="Pfam" id="PF01593">
    <property type="entry name" value="Amino_oxidase"/>
    <property type="match status" value="1"/>
</dbReference>
<dbReference type="Gene3D" id="3.50.50.60">
    <property type="entry name" value="FAD/NAD(P)-binding domain"/>
    <property type="match status" value="2"/>
</dbReference>
<dbReference type="PANTHER" id="PTHR10668">
    <property type="entry name" value="PHYTOENE DEHYDROGENASE"/>
    <property type="match status" value="1"/>
</dbReference>
<evidence type="ECO:0000256" key="3">
    <source>
        <dbReference type="ARBA" id="ARBA00040298"/>
    </source>
</evidence>
<gene>
    <name evidence="5" type="primary">crtI</name>
    <name evidence="5" type="ORF">NMY3_01040</name>
</gene>
<evidence type="ECO:0000259" key="4">
    <source>
        <dbReference type="Pfam" id="PF01593"/>
    </source>
</evidence>
<evidence type="ECO:0000313" key="6">
    <source>
        <dbReference type="Proteomes" id="UP000058925"/>
    </source>
</evidence>
<comment type="subunit">
    <text evidence="2">Interacts with COX5B; this interaction may contribute to localize PYROXD2 to the inner face of the inner mitochondrial membrane.</text>
</comment>
<comment type="function">
    <text evidence="1">Probable oxidoreductase that may play a role as regulator of mitochondrial function.</text>
</comment>
<dbReference type="GO" id="GO:0016491">
    <property type="term" value="F:oxidoreductase activity"/>
    <property type="evidence" value="ECO:0007669"/>
    <property type="project" value="UniProtKB-KW"/>
</dbReference>
<dbReference type="InterPro" id="IPR036188">
    <property type="entry name" value="FAD/NAD-bd_sf"/>
</dbReference>
<keyword evidence="6" id="KW-1185">Reference proteome</keyword>
<dbReference type="EMBL" id="CP012850">
    <property type="protein sequence ID" value="ALI35245.1"/>
    <property type="molecule type" value="Genomic_DNA"/>
</dbReference>
<organism evidence="5 6">
    <name type="scientific">Candidatus Nitrosocosmicus oleophilus</name>
    <dbReference type="NCBI Taxonomy" id="1353260"/>
    <lineage>
        <taxon>Archaea</taxon>
        <taxon>Nitrososphaerota</taxon>
        <taxon>Nitrososphaeria</taxon>
        <taxon>Nitrososphaerales</taxon>
        <taxon>Nitrososphaeraceae</taxon>
        <taxon>Candidatus Nitrosocosmicus</taxon>
    </lineage>
</organism>